<protein>
    <submittedName>
        <fullName evidence="1">7511_t:CDS:1</fullName>
    </submittedName>
</protein>
<sequence length="90" mass="10376">MRALEIQSHNNLLNERGASERLQLLSRKDAVSLIERIARGVIESSRIPAGEIMGWNNHQGKLRYCYPKPVLLHHKTYYNAQHEQSELLLA</sequence>
<organism evidence="1 2">
    <name type="scientific">Paraglomus occultum</name>
    <dbReference type="NCBI Taxonomy" id="144539"/>
    <lineage>
        <taxon>Eukaryota</taxon>
        <taxon>Fungi</taxon>
        <taxon>Fungi incertae sedis</taxon>
        <taxon>Mucoromycota</taxon>
        <taxon>Glomeromycotina</taxon>
        <taxon>Glomeromycetes</taxon>
        <taxon>Paraglomerales</taxon>
        <taxon>Paraglomeraceae</taxon>
        <taxon>Paraglomus</taxon>
    </lineage>
</organism>
<keyword evidence="2" id="KW-1185">Reference proteome</keyword>
<evidence type="ECO:0000313" key="1">
    <source>
        <dbReference type="EMBL" id="CAG8496827.1"/>
    </source>
</evidence>
<name>A0A9N8ZIE7_9GLOM</name>
<dbReference type="AlphaFoldDB" id="A0A9N8ZIE7"/>
<gene>
    <name evidence="1" type="ORF">POCULU_LOCUS2365</name>
</gene>
<accession>A0A9N8ZIE7</accession>
<evidence type="ECO:0000313" key="2">
    <source>
        <dbReference type="Proteomes" id="UP000789572"/>
    </source>
</evidence>
<proteinExistence type="predicted"/>
<dbReference type="EMBL" id="CAJVPJ010000217">
    <property type="protein sequence ID" value="CAG8496827.1"/>
    <property type="molecule type" value="Genomic_DNA"/>
</dbReference>
<reference evidence="1" key="1">
    <citation type="submission" date="2021-06" db="EMBL/GenBank/DDBJ databases">
        <authorList>
            <person name="Kallberg Y."/>
            <person name="Tangrot J."/>
            <person name="Rosling A."/>
        </authorList>
    </citation>
    <scope>NUCLEOTIDE SEQUENCE</scope>
    <source>
        <strain evidence="1">IA702</strain>
    </source>
</reference>
<dbReference type="Proteomes" id="UP000789572">
    <property type="component" value="Unassembled WGS sequence"/>
</dbReference>
<comment type="caution">
    <text evidence="1">The sequence shown here is derived from an EMBL/GenBank/DDBJ whole genome shotgun (WGS) entry which is preliminary data.</text>
</comment>